<dbReference type="SUPFAM" id="SSF75011">
    <property type="entry name" value="3-carboxy-cis,cis-mucoante lactonizing enzyme"/>
    <property type="match status" value="1"/>
</dbReference>
<dbReference type="OrthoDB" id="9797097at2"/>
<gene>
    <name evidence="2" type="ORF">FOA19_22220</name>
</gene>
<keyword evidence="3" id="KW-1185">Reference proteome</keyword>
<dbReference type="InterPro" id="IPR026444">
    <property type="entry name" value="Secre_tail"/>
</dbReference>
<comment type="caution">
    <text evidence="2">The sequence shown here is derived from an EMBL/GenBank/DDBJ whole genome shotgun (WGS) entry which is preliminary data.</text>
</comment>
<dbReference type="InterPro" id="IPR015943">
    <property type="entry name" value="WD40/YVTN_repeat-like_dom_sf"/>
</dbReference>
<sequence length="1292" mass="139790">MIIVPRELAASKNPEVLLAYRVLIIPMPLLNLSFIKDMERNLYPPYLLSLLAFLSLLGPRASGQGKLQVQVQVYDRANTPGLPTNVFQRIGVDGKGHVWAGTNGLGLVKLNPITKAADSITFIAFPTHQVRAIERDGKGDILVGSGAGGIQATGGGIRRFTQGSMTPASTWNSEAEIVSRYVNGLAEGPNGTLWAAHGQTVAGGITKEGGVGVFNGTSWRKLQGSTLPGKDVRVLSVARVGKNMWVGVDRSCQTPGACSAPVIVEFEDYSELGGTKQRVVSGGLSSLNDAGLPRVIFHDAPRNLTWVGLSSGTGVAVYDHAKGSWAVLGSEVTKLPENTAVSFGSIKADSKGNIWIGTSNGLLRFNGDGYASPRNWTLYTTEDGLPANFINGVAVDKDESVWLATSAGIAKAVLRSEMSVVNVSADLPEGRRILSPIEKAEVSLFDGTTLIDKTATGKEGEFSFSKSTDPKKAYRLEVSTGTGADKMVMSIDNVDVGKIGQIRFPQRVREQVRENEESISEFEIKPGAFTDPLSVPIKVEGYVDEANNISSLIDKDWRNLKEKGLERDQSLEGMERVLLGQYITKEYFDQSNELTGKLLSFALEFSKSLLDLASFSKKTNVELKESAEELQKKIENNEFPSFIEKEKAVKQLALYKGAIISGRIALKATIDIHKEDITNMALQKFGDSKTAKNVLNEVFSLLYQVIDNYNPLDPSDSAWNFIEAKVKDIIVYHGARQLNERYYIPQTKPYVQDIVEHAELQKESGKTFLAAAAANTQLEKTKETIGSTISRGDLLELTSNVSSTAADLGETISPLLVLASGGLLTPFASGLYATSKAMKAISILSTGAAFGTYLYRYTQVPDELKVGIDKSLERKGRGHVGKARYGSEALEKTLKQVNDSLQVLKVDLDANRSEAVAGHMEGLGRLVDQLGKDLTDARGYVYAVTPNAIKASVGFEDVYNRTLQAFGDHDMSKLLVSNHLTSYLIEPGSEEYREALSGEIDSLVLNNGLLVEALREMVEKTSSVESEAFVMVNQVLHPDSILLNSTFPLAISYKNHGGSPSEAFRVSLKPSDDLSASRTGIDVPALGPGEERTITLQVSAGDDLSINPSLIVSFEGVDAFPRTIVFQHGASIFTQQNCFTPKPSISASGSLLTSSSATENQWYLDGKIINGATNQSYTATKSGVYSVQVNGSCGLSEMSAGVTFNVTGIEEELANAIRVYPNPTTGRLRVDTEGRAELRKLTLFSLQGKVLLVLEGKGGKRIDMDVRHLGKGVLILQLQTDKGTIHRRILLN</sequence>
<name>A0A5B6TDN4_9BACT</name>
<evidence type="ECO:0000313" key="3">
    <source>
        <dbReference type="Proteomes" id="UP000324133"/>
    </source>
</evidence>
<organism evidence="2 3">
    <name type="scientific">Rufibacter hautae</name>
    <dbReference type="NCBI Taxonomy" id="2595005"/>
    <lineage>
        <taxon>Bacteria</taxon>
        <taxon>Pseudomonadati</taxon>
        <taxon>Bacteroidota</taxon>
        <taxon>Cytophagia</taxon>
        <taxon>Cytophagales</taxon>
        <taxon>Hymenobacteraceae</taxon>
        <taxon>Rufibacter</taxon>
    </lineage>
</organism>
<dbReference type="EMBL" id="VKKY01000003">
    <property type="protein sequence ID" value="KAA3437089.1"/>
    <property type="molecule type" value="Genomic_DNA"/>
</dbReference>
<dbReference type="Pfam" id="PF18962">
    <property type="entry name" value="Por_Secre_tail"/>
    <property type="match status" value="1"/>
</dbReference>
<dbReference type="Proteomes" id="UP000324133">
    <property type="component" value="Unassembled WGS sequence"/>
</dbReference>
<dbReference type="InterPro" id="IPR011110">
    <property type="entry name" value="Reg_prop"/>
</dbReference>
<dbReference type="Pfam" id="PF07494">
    <property type="entry name" value="Reg_prop"/>
    <property type="match status" value="1"/>
</dbReference>
<evidence type="ECO:0000259" key="1">
    <source>
        <dbReference type="Pfam" id="PF18962"/>
    </source>
</evidence>
<dbReference type="SUPFAM" id="SSF63829">
    <property type="entry name" value="Calcium-dependent phosphotriesterase"/>
    <property type="match status" value="1"/>
</dbReference>
<dbReference type="NCBIfam" id="TIGR04183">
    <property type="entry name" value="Por_Secre_tail"/>
    <property type="match status" value="1"/>
</dbReference>
<accession>A0A5B6TDN4</accession>
<proteinExistence type="predicted"/>
<protein>
    <submittedName>
        <fullName evidence="2">T9SS type A sorting domain-containing protein</fullName>
    </submittedName>
</protein>
<feature type="domain" description="Secretion system C-terminal sorting" evidence="1">
    <location>
        <begin position="1219"/>
        <end position="1289"/>
    </location>
</feature>
<dbReference type="Gene3D" id="2.130.10.10">
    <property type="entry name" value="YVTN repeat-like/Quinoprotein amine dehydrogenase"/>
    <property type="match status" value="2"/>
</dbReference>
<dbReference type="Gene3D" id="2.60.40.10">
    <property type="entry name" value="Immunoglobulins"/>
    <property type="match status" value="1"/>
</dbReference>
<reference evidence="2 3" key="1">
    <citation type="submission" date="2019-07" db="EMBL/GenBank/DDBJ databases">
        <title>Rufibacter sp. nov., isolated from lake sediment.</title>
        <authorList>
            <person name="Qu J.-H."/>
        </authorList>
    </citation>
    <scope>NUCLEOTIDE SEQUENCE [LARGE SCALE GENOMIC DNA]</scope>
    <source>
        <strain evidence="2 3">NBS58-1</strain>
    </source>
</reference>
<evidence type="ECO:0000313" key="2">
    <source>
        <dbReference type="EMBL" id="KAA3437089.1"/>
    </source>
</evidence>
<dbReference type="InterPro" id="IPR013783">
    <property type="entry name" value="Ig-like_fold"/>
</dbReference>